<sequence>MMRPDEFSPRIVVGITGASGVIYGIRALELLAQLGVETHLVLTRAARATLAQETSWTAADARERASVTHSEHDLGAAIASGSFPADGMLVAPCSVKTLSAIANSFDDNLLVRAADVTLKERRPLVLMVRETPLHPGHIRLMAHASEAGAVLMPPVPAFYTQPSSIDEMVTHTVARALDALSLPHPHASRWSGERSAPSATDRRSVRA</sequence>
<evidence type="ECO:0000256" key="7">
    <source>
        <dbReference type="HAMAP-Rule" id="MF_01984"/>
    </source>
</evidence>
<reference evidence="11" key="1">
    <citation type="submission" date="2016-10" db="EMBL/GenBank/DDBJ databases">
        <authorList>
            <person name="Varghese N."/>
            <person name="Submissions S."/>
        </authorList>
    </citation>
    <scope>NUCLEOTIDE SEQUENCE [LARGE SCALE GENOMIC DNA]</scope>
    <source>
        <strain evidence="11">DSM 44771</strain>
    </source>
</reference>
<dbReference type="HAMAP" id="MF_01984">
    <property type="entry name" value="ubiX_pad"/>
    <property type="match status" value="1"/>
</dbReference>
<dbReference type="STRING" id="95161.SAMN05660874_04831"/>
<name>A0A1I6UE68_9PSEU</name>
<protein>
    <recommendedName>
        <fullName evidence="7">Flavin prenyltransferase UbiX</fullName>
        <ecNumber evidence="7">2.5.1.129</ecNumber>
    </recommendedName>
</protein>
<dbReference type="GO" id="GO:0106141">
    <property type="term" value="F:flavin prenyltransferase activity"/>
    <property type="evidence" value="ECO:0007669"/>
    <property type="project" value="UniProtKB-EC"/>
</dbReference>
<dbReference type="AlphaFoldDB" id="A0A1I6UE68"/>
<accession>A0A1I6UE68</accession>
<proteinExistence type="inferred from homology"/>
<evidence type="ECO:0000259" key="9">
    <source>
        <dbReference type="Pfam" id="PF02441"/>
    </source>
</evidence>
<dbReference type="GO" id="GO:0016831">
    <property type="term" value="F:carboxy-lyase activity"/>
    <property type="evidence" value="ECO:0007669"/>
    <property type="project" value="TreeGrafter"/>
</dbReference>
<evidence type="ECO:0000256" key="4">
    <source>
        <dbReference type="ARBA" id="ARBA00022679"/>
    </source>
</evidence>
<dbReference type="InterPro" id="IPR036551">
    <property type="entry name" value="Flavin_trans-like"/>
</dbReference>
<dbReference type="NCBIfam" id="TIGR00421">
    <property type="entry name" value="ubiX_pad"/>
    <property type="match status" value="1"/>
</dbReference>
<evidence type="ECO:0000256" key="3">
    <source>
        <dbReference type="ARBA" id="ARBA00022643"/>
    </source>
</evidence>
<feature type="binding site" evidence="7">
    <location>
        <position position="159"/>
    </location>
    <ligand>
        <name>dimethylallyl phosphate</name>
        <dbReference type="ChEBI" id="CHEBI:88052"/>
    </ligand>
</feature>
<dbReference type="EC" id="2.5.1.129" evidence="7"/>
<evidence type="ECO:0000313" key="10">
    <source>
        <dbReference type="EMBL" id="SFS99678.1"/>
    </source>
</evidence>
<evidence type="ECO:0000256" key="1">
    <source>
        <dbReference type="ARBA" id="ARBA00022602"/>
    </source>
</evidence>
<feature type="binding site" evidence="7">
    <location>
        <begin position="94"/>
        <end position="97"/>
    </location>
    <ligand>
        <name>FMN</name>
        <dbReference type="ChEBI" id="CHEBI:58210"/>
    </ligand>
</feature>
<evidence type="ECO:0000256" key="6">
    <source>
        <dbReference type="ARBA" id="ARBA00060793"/>
    </source>
</evidence>
<comment type="caution">
    <text evidence="7">Lacks conserved residue(s) required for the propagation of feature annotation.</text>
</comment>
<keyword evidence="1 7" id="KW-0637">Prenyltransferase</keyword>
<comment type="catalytic activity">
    <reaction evidence="5 7">
        <text>dimethylallyl phosphate + FMNH2 = prenylated FMNH2 + phosphate</text>
        <dbReference type="Rhea" id="RHEA:37743"/>
        <dbReference type="ChEBI" id="CHEBI:43474"/>
        <dbReference type="ChEBI" id="CHEBI:57618"/>
        <dbReference type="ChEBI" id="CHEBI:87467"/>
        <dbReference type="ChEBI" id="CHEBI:88052"/>
        <dbReference type="EC" id="2.5.1.129"/>
    </reaction>
</comment>
<dbReference type="PANTHER" id="PTHR43374:SF1">
    <property type="entry name" value="FLAVIN PRENYLTRANSFERASE PAD1, MITOCHONDRIAL"/>
    <property type="match status" value="1"/>
</dbReference>
<organism evidence="10 11">
    <name type="scientific">Saccharopolyspora flava</name>
    <dbReference type="NCBI Taxonomy" id="95161"/>
    <lineage>
        <taxon>Bacteria</taxon>
        <taxon>Bacillati</taxon>
        <taxon>Actinomycetota</taxon>
        <taxon>Actinomycetes</taxon>
        <taxon>Pseudonocardiales</taxon>
        <taxon>Pseudonocardiaceae</taxon>
        <taxon>Saccharopolyspora</taxon>
    </lineage>
</organism>
<feature type="binding site" evidence="7">
    <location>
        <position position="129"/>
    </location>
    <ligand>
        <name>FMN</name>
        <dbReference type="ChEBI" id="CHEBI:58210"/>
    </ligand>
</feature>
<evidence type="ECO:0000256" key="8">
    <source>
        <dbReference type="SAM" id="MobiDB-lite"/>
    </source>
</evidence>
<comment type="function">
    <text evidence="7">Flavin prenyltransferase that catalyzes the synthesis of the prenylated FMN cofactor (prenyl-FMN) for 4-hydroxy-3-polyprenylbenzoic acid decarboxylase UbiD. The prenyltransferase is metal-independent and links a dimethylallyl moiety from dimethylallyl monophosphate (DMAP) to the flavin N5 and C6 atoms of FMN.</text>
</comment>
<dbReference type="Gene3D" id="3.40.50.1950">
    <property type="entry name" value="Flavin prenyltransferase-like"/>
    <property type="match status" value="1"/>
</dbReference>
<evidence type="ECO:0000256" key="2">
    <source>
        <dbReference type="ARBA" id="ARBA00022630"/>
    </source>
</evidence>
<dbReference type="SUPFAM" id="SSF52507">
    <property type="entry name" value="Homo-oligomeric flavin-containing Cys decarboxylases, HFCD"/>
    <property type="match status" value="1"/>
</dbReference>
<dbReference type="FunFam" id="3.40.50.1950:FF:000001">
    <property type="entry name" value="Flavin prenyltransferase UbiX"/>
    <property type="match status" value="1"/>
</dbReference>
<dbReference type="PANTHER" id="PTHR43374">
    <property type="entry name" value="FLAVIN PRENYLTRANSFERASE"/>
    <property type="match status" value="1"/>
</dbReference>
<feature type="binding site" evidence="7">
    <location>
        <position position="175"/>
    </location>
    <ligand>
        <name>dimethylallyl phosphate</name>
        <dbReference type="ChEBI" id="CHEBI:88052"/>
    </ligand>
</feature>
<evidence type="ECO:0000313" key="11">
    <source>
        <dbReference type="Proteomes" id="UP000198852"/>
    </source>
</evidence>
<feature type="binding site" evidence="7">
    <location>
        <begin position="17"/>
        <end position="19"/>
    </location>
    <ligand>
        <name>FMN</name>
        <dbReference type="ChEBI" id="CHEBI:58210"/>
    </ligand>
</feature>
<dbReference type="EMBL" id="FOZX01000010">
    <property type="protein sequence ID" value="SFS99678.1"/>
    <property type="molecule type" value="Genomic_DNA"/>
</dbReference>
<keyword evidence="4 7" id="KW-0808">Transferase</keyword>
<keyword evidence="11" id="KW-1185">Reference proteome</keyword>
<evidence type="ECO:0000256" key="5">
    <source>
        <dbReference type="ARBA" id="ARBA00050612"/>
    </source>
</evidence>
<feature type="domain" description="Flavoprotein" evidence="9">
    <location>
        <begin position="10"/>
        <end position="179"/>
    </location>
</feature>
<dbReference type="Pfam" id="PF02441">
    <property type="entry name" value="Flavoprotein"/>
    <property type="match status" value="1"/>
</dbReference>
<gene>
    <name evidence="7" type="primary">ubiX</name>
    <name evidence="10" type="ORF">SAMN05660874_04831</name>
</gene>
<comment type="similarity">
    <text evidence="6 7">Belongs to the UbiX/PAD1 family.</text>
</comment>
<keyword evidence="3 7" id="KW-0288">FMN</keyword>
<feature type="binding site" evidence="7">
    <location>
        <position position="43"/>
    </location>
    <ligand>
        <name>FMN</name>
        <dbReference type="ChEBI" id="CHEBI:58210"/>
    </ligand>
</feature>
<keyword evidence="2 7" id="KW-0285">Flavoprotein</keyword>
<dbReference type="InterPro" id="IPR004507">
    <property type="entry name" value="UbiX-like"/>
</dbReference>
<dbReference type="InterPro" id="IPR003382">
    <property type="entry name" value="Flavoprotein"/>
</dbReference>
<dbReference type="NCBIfam" id="NF004685">
    <property type="entry name" value="PRK06029.1"/>
    <property type="match status" value="1"/>
</dbReference>
<dbReference type="Proteomes" id="UP000198852">
    <property type="component" value="Unassembled WGS sequence"/>
</dbReference>
<feature type="region of interest" description="Disordered" evidence="8">
    <location>
        <begin position="186"/>
        <end position="207"/>
    </location>
</feature>